<accession>A0A1M5ZDF6</accession>
<evidence type="ECO:0000313" key="4">
    <source>
        <dbReference type="Proteomes" id="UP000184240"/>
    </source>
</evidence>
<proteinExistence type="predicted"/>
<evidence type="ECO:0000313" key="3">
    <source>
        <dbReference type="EMBL" id="SHI22199.1"/>
    </source>
</evidence>
<evidence type="ECO:0000313" key="5">
    <source>
        <dbReference type="Proteomes" id="UP000290037"/>
    </source>
</evidence>
<keyword evidence="5" id="KW-1185">Reference proteome</keyword>
<keyword evidence="1" id="KW-0472">Membrane</keyword>
<evidence type="ECO:0000313" key="2">
    <source>
        <dbReference type="EMBL" id="RXG28011.1"/>
    </source>
</evidence>
<keyword evidence="1" id="KW-1133">Transmembrane helix</keyword>
<feature type="transmembrane region" description="Helical" evidence="1">
    <location>
        <begin position="7"/>
        <end position="24"/>
    </location>
</feature>
<dbReference type="OrthoDB" id="982493at2"/>
<reference evidence="4" key="2">
    <citation type="submission" date="2016-11" db="EMBL/GenBank/DDBJ databases">
        <authorList>
            <person name="Varghese N."/>
            <person name="Submissions S."/>
        </authorList>
    </citation>
    <scope>NUCLEOTIDE SEQUENCE [LARGE SCALE GENOMIC DNA]</scope>
    <source>
        <strain evidence="4">DSM 19859</strain>
    </source>
</reference>
<feature type="transmembrane region" description="Helical" evidence="1">
    <location>
        <begin position="114"/>
        <end position="138"/>
    </location>
</feature>
<dbReference type="AlphaFoldDB" id="A0A1M5ZDF6"/>
<name>A0A1M5ZDF6_9FLAO</name>
<reference evidence="2 5" key="3">
    <citation type="submission" date="2018-07" db="EMBL/GenBank/DDBJ databases">
        <title>Leeuwenhoekiella genomics.</title>
        <authorList>
            <person name="Tahon G."/>
            <person name="Willems A."/>
        </authorList>
    </citation>
    <scope>NUCLEOTIDE SEQUENCE [LARGE SCALE GENOMIC DNA]</scope>
    <source>
        <strain evidence="2 5">LMG 24856</strain>
    </source>
</reference>
<keyword evidence="1" id="KW-0812">Transmembrane</keyword>
<feature type="transmembrane region" description="Helical" evidence="1">
    <location>
        <begin position="87"/>
        <end position="108"/>
    </location>
</feature>
<feature type="transmembrane region" description="Helical" evidence="1">
    <location>
        <begin position="54"/>
        <end position="75"/>
    </location>
</feature>
<protein>
    <submittedName>
        <fullName evidence="3">Exosortase F-associated protein</fullName>
    </submittedName>
</protein>
<evidence type="ECO:0000256" key="1">
    <source>
        <dbReference type="SAM" id="Phobius"/>
    </source>
</evidence>
<sequence length="145" mass="17082">MKLLLKISIVSAAIFCLIAIRYWQEQLFYDPLLHFFEGEYLQAISLPELDALKLHIHVILRFWLNAALSILILVVLFPKKEIFRITLLLYGCLFLLLIIAFVTIIGMYDAQWSMLLFYVRRFLIQPILLLVLVPAFYYQKLLSKT</sequence>
<organism evidence="3 4">
    <name type="scientific">Leeuwenhoekiella palythoae</name>
    <dbReference type="NCBI Taxonomy" id="573501"/>
    <lineage>
        <taxon>Bacteria</taxon>
        <taxon>Pseudomonadati</taxon>
        <taxon>Bacteroidota</taxon>
        <taxon>Flavobacteriia</taxon>
        <taxon>Flavobacteriales</taxon>
        <taxon>Flavobacteriaceae</taxon>
        <taxon>Leeuwenhoekiella</taxon>
    </lineage>
</organism>
<dbReference type="Proteomes" id="UP000184240">
    <property type="component" value="Unassembled WGS sequence"/>
</dbReference>
<dbReference type="InterPro" id="IPR026414">
    <property type="entry name" value="ExosoTase_F-assoc_memb"/>
</dbReference>
<dbReference type="Proteomes" id="UP000290037">
    <property type="component" value="Unassembled WGS sequence"/>
</dbReference>
<dbReference type="RefSeq" id="WP_072984318.1">
    <property type="nucleotide sequence ID" value="NZ_FQXT01000005.1"/>
</dbReference>
<gene>
    <name evidence="2" type="ORF">DSM01_2516</name>
    <name evidence="3" type="ORF">SAMN04487999_2964</name>
</gene>
<dbReference type="EMBL" id="QOVN01000005">
    <property type="protein sequence ID" value="RXG28011.1"/>
    <property type="molecule type" value="Genomic_DNA"/>
</dbReference>
<dbReference type="NCBIfam" id="TIGR04127">
    <property type="entry name" value="flavo_near_exo"/>
    <property type="match status" value="1"/>
</dbReference>
<reference evidence="3" key="1">
    <citation type="submission" date="2016-11" db="EMBL/GenBank/DDBJ databases">
        <authorList>
            <person name="Jaros S."/>
            <person name="Januszkiewicz K."/>
            <person name="Wedrychowicz H."/>
        </authorList>
    </citation>
    <scope>NUCLEOTIDE SEQUENCE [LARGE SCALE GENOMIC DNA]</scope>
    <source>
        <strain evidence="3">DSM 19859</strain>
    </source>
</reference>
<dbReference type="EMBL" id="FQXT01000005">
    <property type="protein sequence ID" value="SHI22199.1"/>
    <property type="molecule type" value="Genomic_DNA"/>
</dbReference>
<dbReference type="STRING" id="573501.SAMN04487999_2964"/>